<evidence type="ECO:0000313" key="2">
    <source>
        <dbReference type="EMBL" id="KAJ9544980.1"/>
    </source>
</evidence>
<name>A0AA38SLK9_9ASTR</name>
<dbReference type="Proteomes" id="UP001172457">
    <property type="component" value="Chromosome 6"/>
</dbReference>
<feature type="transmembrane region" description="Helical" evidence="1">
    <location>
        <begin position="17"/>
        <end position="35"/>
    </location>
</feature>
<dbReference type="EMBL" id="JARYMX010000006">
    <property type="protein sequence ID" value="KAJ9544980.1"/>
    <property type="molecule type" value="Genomic_DNA"/>
</dbReference>
<keyword evidence="1" id="KW-0812">Transmembrane</keyword>
<gene>
    <name evidence="2" type="ORF">OSB04_024687</name>
</gene>
<evidence type="ECO:0000313" key="3">
    <source>
        <dbReference type="Proteomes" id="UP001172457"/>
    </source>
</evidence>
<proteinExistence type="predicted"/>
<dbReference type="AlphaFoldDB" id="A0AA38SLK9"/>
<evidence type="ECO:0008006" key="4">
    <source>
        <dbReference type="Google" id="ProtNLM"/>
    </source>
</evidence>
<keyword evidence="1" id="KW-0472">Membrane</keyword>
<dbReference type="Pfam" id="PF08284">
    <property type="entry name" value="RVP_2"/>
    <property type="match status" value="1"/>
</dbReference>
<comment type="caution">
    <text evidence="2">The sequence shown here is derived from an EMBL/GenBank/DDBJ whole genome shotgun (WGS) entry which is preliminary data.</text>
</comment>
<keyword evidence="1" id="KW-1133">Transmembrane helix</keyword>
<reference evidence="2" key="1">
    <citation type="submission" date="2023-03" db="EMBL/GenBank/DDBJ databases">
        <title>Chromosome-scale reference genome and RAD-based genetic map of yellow starthistle (Centaurea solstitialis) reveal putative structural variation and QTLs associated with invader traits.</title>
        <authorList>
            <person name="Reatini B."/>
            <person name="Cang F.A."/>
            <person name="Jiang Q."/>
            <person name="Mckibben M.T.W."/>
            <person name="Barker M.S."/>
            <person name="Rieseberg L.H."/>
            <person name="Dlugosch K.M."/>
        </authorList>
    </citation>
    <scope>NUCLEOTIDE SEQUENCE</scope>
    <source>
        <strain evidence="2">CAN-66</strain>
        <tissue evidence="2">Leaf</tissue>
    </source>
</reference>
<dbReference type="InterPro" id="IPR021109">
    <property type="entry name" value="Peptidase_aspartic_dom_sf"/>
</dbReference>
<sequence>MGRVIDSLGHTMATVQQLYLVVYLLIALVIAIIMPSRRENPELARLVSKQVLASLPNIVSQVAVGLNANQGLDNVVQPQRISWDRRSGWTINLDRRHRVCTPHQQVYGELANASKVVKKCTLSLEGKEFNIDLIPIKIGSFDIIVGMNWISSHGATICCAEKLVLIPLPDGTVPNVQG</sequence>
<keyword evidence="3" id="KW-1185">Reference proteome</keyword>
<evidence type="ECO:0000256" key="1">
    <source>
        <dbReference type="SAM" id="Phobius"/>
    </source>
</evidence>
<organism evidence="2 3">
    <name type="scientific">Centaurea solstitialis</name>
    <name type="common">yellow star-thistle</name>
    <dbReference type="NCBI Taxonomy" id="347529"/>
    <lineage>
        <taxon>Eukaryota</taxon>
        <taxon>Viridiplantae</taxon>
        <taxon>Streptophyta</taxon>
        <taxon>Embryophyta</taxon>
        <taxon>Tracheophyta</taxon>
        <taxon>Spermatophyta</taxon>
        <taxon>Magnoliopsida</taxon>
        <taxon>eudicotyledons</taxon>
        <taxon>Gunneridae</taxon>
        <taxon>Pentapetalae</taxon>
        <taxon>asterids</taxon>
        <taxon>campanulids</taxon>
        <taxon>Asterales</taxon>
        <taxon>Asteraceae</taxon>
        <taxon>Carduoideae</taxon>
        <taxon>Cardueae</taxon>
        <taxon>Centaureinae</taxon>
        <taxon>Centaurea</taxon>
    </lineage>
</organism>
<dbReference type="Gene3D" id="2.40.70.10">
    <property type="entry name" value="Acid Proteases"/>
    <property type="match status" value="1"/>
</dbReference>
<accession>A0AA38SLK9</accession>
<protein>
    <recommendedName>
        <fullName evidence="4">Reverse transcriptase domain-containing protein</fullName>
    </recommendedName>
</protein>